<keyword evidence="7" id="KW-0067">ATP-binding</keyword>
<name>A0A5P8P491_9BACT</name>
<feature type="domain" description="Histidine kinase" evidence="10">
    <location>
        <begin position="52"/>
        <end position="271"/>
    </location>
</feature>
<dbReference type="InterPro" id="IPR036890">
    <property type="entry name" value="HATPase_C_sf"/>
</dbReference>
<gene>
    <name evidence="11" type="ORF">FJR48_04170</name>
</gene>
<dbReference type="OrthoDB" id="9799273at2"/>
<dbReference type="PANTHER" id="PTHR43065">
    <property type="entry name" value="SENSOR HISTIDINE KINASE"/>
    <property type="match status" value="1"/>
</dbReference>
<dbReference type="InterPro" id="IPR003594">
    <property type="entry name" value="HATPase_dom"/>
</dbReference>
<dbReference type="GO" id="GO:0005524">
    <property type="term" value="F:ATP binding"/>
    <property type="evidence" value="ECO:0007669"/>
    <property type="project" value="UniProtKB-KW"/>
</dbReference>
<dbReference type="InterPro" id="IPR004358">
    <property type="entry name" value="Sig_transdc_His_kin-like_C"/>
</dbReference>
<dbReference type="PANTHER" id="PTHR43065:SF10">
    <property type="entry name" value="PEROXIDE STRESS-ACTIVATED HISTIDINE KINASE MAK3"/>
    <property type="match status" value="1"/>
</dbReference>
<comment type="catalytic activity">
    <reaction evidence="1">
        <text>ATP + protein L-histidine = ADP + protein N-phospho-L-histidine.</text>
        <dbReference type="EC" id="2.7.13.3"/>
    </reaction>
</comment>
<dbReference type="CDD" id="cd00075">
    <property type="entry name" value="HATPase"/>
    <property type="match status" value="1"/>
</dbReference>
<evidence type="ECO:0000259" key="10">
    <source>
        <dbReference type="PROSITE" id="PS50109"/>
    </source>
</evidence>
<keyword evidence="6 11" id="KW-0418">Kinase</keyword>
<dbReference type="SUPFAM" id="SSF47384">
    <property type="entry name" value="Homodimeric domain of signal transducing histidine kinase"/>
    <property type="match status" value="1"/>
</dbReference>
<keyword evidence="8" id="KW-0902">Two-component regulatory system</keyword>
<dbReference type="Gene3D" id="3.30.565.10">
    <property type="entry name" value="Histidine kinase-like ATPase, C-terminal domain"/>
    <property type="match status" value="1"/>
</dbReference>
<evidence type="ECO:0000256" key="8">
    <source>
        <dbReference type="ARBA" id="ARBA00023012"/>
    </source>
</evidence>
<dbReference type="InterPro" id="IPR005467">
    <property type="entry name" value="His_kinase_dom"/>
</dbReference>
<dbReference type="Gene3D" id="1.10.287.130">
    <property type="match status" value="1"/>
</dbReference>
<dbReference type="EC" id="2.7.13.3" evidence="2"/>
<dbReference type="EMBL" id="CP043617">
    <property type="protein sequence ID" value="QFR50431.1"/>
    <property type="molecule type" value="Genomic_DNA"/>
</dbReference>
<organism evidence="11 12">
    <name type="scientific">Sulfurimonas lithotrophica</name>
    <dbReference type="NCBI Taxonomy" id="2590022"/>
    <lineage>
        <taxon>Bacteria</taxon>
        <taxon>Pseudomonadati</taxon>
        <taxon>Campylobacterota</taxon>
        <taxon>Epsilonproteobacteria</taxon>
        <taxon>Campylobacterales</taxon>
        <taxon>Sulfurimonadaceae</taxon>
        <taxon>Sulfurimonas</taxon>
    </lineage>
</organism>
<evidence type="ECO:0000256" key="9">
    <source>
        <dbReference type="SAM" id="Coils"/>
    </source>
</evidence>
<dbReference type="PRINTS" id="PR00344">
    <property type="entry name" value="BCTRLSENSOR"/>
</dbReference>
<evidence type="ECO:0000256" key="7">
    <source>
        <dbReference type="ARBA" id="ARBA00022840"/>
    </source>
</evidence>
<accession>A0A5P8P491</accession>
<dbReference type="Pfam" id="PF02518">
    <property type="entry name" value="HATPase_c"/>
    <property type="match status" value="1"/>
</dbReference>
<evidence type="ECO:0000256" key="2">
    <source>
        <dbReference type="ARBA" id="ARBA00012438"/>
    </source>
</evidence>
<proteinExistence type="predicted"/>
<dbReference type="Proteomes" id="UP000326944">
    <property type="component" value="Chromosome"/>
</dbReference>
<dbReference type="KEGG" id="sulg:FJR48_04170"/>
<evidence type="ECO:0000313" key="12">
    <source>
        <dbReference type="Proteomes" id="UP000326944"/>
    </source>
</evidence>
<reference evidence="11 12" key="1">
    <citation type="submission" date="2019-09" db="EMBL/GenBank/DDBJ databases">
        <title>Sulfurimonas gotlandica sp. nov., a chemoautotrophic and psychrotolerant epsilonproteobacterium isolated from a pelagic redoxcline, and an emended description of the genus Sulfurimonas.</title>
        <authorList>
            <person name="Wang S."/>
            <person name="Jiang L."/>
            <person name="Shao S."/>
        </authorList>
    </citation>
    <scope>NUCLEOTIDE SEQUENCE [LARGE SCALE GENOMIC DNA]</scope>
    <source>
        <strain evidence="11 12">GYSZ_1</strain>
    </source>
</reference>
<dbReference type="CDD" id="cd00082">
    <property type="entry name" value="HisKA"/>
    <property type="match status" value="1"/>
</dbReference>
<keyword evidence="9" id="KW-0175">Coiled coil</keyword>
<keyword evidence="12" id="KW-1185">Reference proteome</keyword>
<dbReference type="InterPro" id="IPR003661">
    <property type="entry name" value="HisK_dim/P_dom"/>
</dbReference>
<sequence>MFVNLAEYVKQLKSFNNELEKRVKDEINKQQNQEHMMIHQSRQAAMGEMLESIAHQWRQPLNIIGIATANLETEYDLGLINEKKFHEKMDVISLNLNYMSDTIDDFRDFLNPKKDMSIFEAEKSIEDVLTILSAQLQNYNIEYSLQCNDELLLYGVENEFKQVMLILLNNSKDAIKLQQKIEQSKKGKILISINRENNQGIIKLCDNGGGIASEIIDSIFEPYFSTKLNANGTGIGLYIAKNIIESRMNGKISVINKDSGCCFIISVPLSIGN</sequence>
<dbReference type="SMART" id="SM00387">
    <property type="entry name" value="HATPase_c"/>
    <property type="match status" value="1"/>
</dbReference>
<keyword evidence="5" id="KW-0547">Nucleotide-binding</keyword>
<evidence type="ECO:0000256" key="5">
    <source>
        <dbReference type="ARBA" id="ARBA00022741"/>
    </source>
</evidence>
<dbReference type="SUPFAM" id="SSF55874">
    <property type="entry name" value="ATPase domain of HSP90 chaperone/DNA topoisomerase II/histidine kinase"/>
    <property type="match status" value="1"/>
</dbReference>
<protein>
    <recommendedName>
        <fullName evidence="2">histidine kinase</fullName>
        <ecNumber evidence="2">2.7.13.3</ecNumber>
    </recommendedName>
</protein>
<feature type="coiled-coil region" evidence="9">
    <location>
        <begin position="9"/>
        <end position="36"/>
    </location>
</feature>
<dbReference type="PROSITE" id="PS50109">
    <property type="entry name" value="HIS_KIN"/>
    <property type="match status" value="1"/>
</dbReference>
<dbReference type="GO" id="GO:0000155">
    <property type="term" value="F:phosphorelay sensor kinase activity"/>
    <property type="evidence" value="ECO:0007669"/>
    <property type="project" value="InterPro"/>
</dbReference>
<evidence type="ECO:0000256" key="4">
    <source>
        <dbReference type="ARBA" id="ARBA00022679"/>
    </source>
</evidence>
<dbReference type="AlphaFoldDB" id="A0A5P8P491"/>
<keyword evidence="4" id="KW-0808">Transferase</keyword>
<evidence type="ECO:0000256" key="6">
    <source>
        <dbReference type="ARBA" id="ARBA00022777"/>
    </source>
</evidence>
<keyword evidence="3" id="KW-0597">Phosphoprotein</keyword>
<evidence type="ECO:0000256" key="3">
    <source>
        <dbReference type="ARBA" id="ARBA00022553"/>
    </source>
</evidence>
<dbReference type="InterPro" id="IPR036097">
    <property type="entry name" value="HisK_dim/P_sf"/>
</dbReference>
<evidence type="ECO:0000313" key="11">
    <source>
        <dbReference type="EMBL" id="QFR50431.1"/>
    </source>
</evidence>
<evidence type="ECO:0000256" key="1">
    <source>
        <dbReference type="ARBA" id="ARBA00000085"/>
    </source>
</evidence>